<keyword evidence="2 6" id="KW-0812">Transmembrane</keyword>
<evidence type="ECO:0000256" key="3">
    <source>
        <dbReference type="ARBA" id="ARBA00022989"/>
    </source>
</evidence>
<feature type="transmembrane region" description="Helical" evidence="6">
    <location>
        <begin position="28"/>
        <end position="47"/>
    </location>
</feature>
<evidence type="ECO:0000256" key="6">
    <source>
        <dbReference type="SAM" id="Phobius"/>
    </source>
</evidence>
<sequence length="370" mass="40544">MDAAYPGAAAPPDGATVNLDDPQDVLRTLNYVVQGLTLFLVTLAIALKLYAKLSVQKGTFGWEDSMTLIAYVLMIGYCTTGIMLGIHGGGLNQWEVRKDEMEPFFKMAYASTINYAPTALFCKLALLLLIARIFGSVYTKTIRGIYIFLGLLVVYYVTAVVIKIRICSPISAYWKGEKDKCIDQTALITADSVISVVSDLAILLLPTPLTWSLNMSRKKKMRVVGILCAGGLATAFSIYRLGVTIAEGNSTNQTIVFIKLVFSGNAEVGIGLICACLPSINALINRRKHRSTYSATNLRNYQRSNGDDITTTNRIHVQRDFHLETTHRVGKEVGHNAFELHSDDSQLVINAQAVSKDDWSSKSVSSCAQP</sequence>
<reference evidence="8 9" key="1">
    <citation type="submission" date="2024-02" db="EMBL/GenBank/DDBJ databases">
        <title>First draft genome assembly of two strains of Seiridium cardinale.</title>
        <authorList>
            <person name="Emiliani G."/>
            <person name="Scali E."/>
        </authorList>
    </citation>
    <scope>NUCLEOTIDE SEQUENCE [LARGE SCALE GENOMIC DNA]</scope>
    <source>
        <strain evidence="8 9">BM-138-000479</strain>
    </source>
</reference>
<dbReference type="PANTHER" id="PTHR33048:SF108">
    <property type="entry name" value="INTEGRAL MEMBRANE PROTEIN"/>
    <property type="match status" value="1"/>
</dbReference>
<dbReference type="PANTHER" id="PTHR33048">
    <property type="entry name" value="PTH11-LIKE INTEGRAL MEMBRANE PROTEIN (AFU_ORTHOLOGUE AFUA_5G11245)"/>
    <property type="match status" value="1"/>
</dbReference>
<gene>
    <name evidence="8" type="ORF">SCAR479_11901</name>
</gene>
<dbReference type="InterPro" id="IPR052337">
    <property type="entry name" value="SAT4-like"/>
</dbReference>
<evidence type="ECO:0000256" key="1">
    <source>
        <dbReference type="ARBA" id="ARBA00004141"/>
    </source>
</evidence>
<protein>
    <recommendedName>
        <fullName evidence="7">Rhodopsin domain-containing protein</fullName>
    </recommendedName>
</protein>
<organism evidence="8 9">
    <name type="scientific">Seiridium cardinale</name>
    <dbReference type="NCBI Taxonomy" id="138064"/>
    <lineage>
        <taxon>Eukaryota</taxon>
        <taxon>Fungi</taxon>
        <taxon>Dikarya</taxon>
        <taxon>Ascomycota</taxon>
        <taxon>Pezizomycotina</taxon>
        <taxon>Sordariomycetes</taxon>
        <taxon>Xylariomycetidae</taxon>
        <taxon>Amphisphaeriales</taxon>
        <taxon>Sporocadaceae</taxon>
        <taxon>Seiridium</taxon>
    </lineage>
</organism>
<comment type="similarity">
    <text evidence="5">Belongs to the SAT4 family.</text>
</comment>
<evidence type="ECO:0000256" key="5">
    <source>
        <dbReference type="ARBA" id="ARBA00038359"/>
    </source>
</evidence>
<accession>A0ABR2XCD5</accession>
<feature type="transmembrane region" description="Helical" evidence="6">
    <location>
        <begin position="186"/>
        <end position="211"/>
    </location>
</feature>
<comment type="caution">
    <text evidence="8">The sequence shown here is derived from an EMBL/GenBank/DDBJ whole genome shotgun (WGS) entry which is preliminary data.</text>
</comment>
<feature type="transmembrane region" description="Helical" evidence="6">
    <location>
        <begin position="108"/>
        <end position="134"/>
    </location>
</feature>
<evidence type="ECO:0000259" key="7">
    <source>
        <dbReference type="Pfam" id="PF20684"/>
    </source>
</evidence>
<feature type="transmembrane region" description="Helical" evidence="6">
    <location>
        <begin position="262"/>
        <end position="284"/>
    </location>
</feature>
<evidence type="ECO:0000256" key="2">
    <source>
        <dbReference type="ARBA" id="ARBA00022692"/>
    </source>
</evidence>
<keyword evidence="3 6" id="KW-1133">Transmembrane helix</keyword>
<feature type="domain" description="Rhodopsin" evidence="7">
    <location>
        <begin position="47"/>
        <end position="286"/>
    </location>
</feature>
<name>A0ABR2XCD5_9PEZI</name>
<feature type="transmembrane region" description="Helical" evidence="6">
    <location>
        <begin position="146"/>
        <end position="166"/>
    </location>
</feature>
<evidence type="ECO:0000313" key="8">
    <source>
        <dbReference type="EMBL" id="KAK9771422.1"/>
    </source>
</evidence>
<dbReference type="EMBL" id="JARVKM010000075">
    <property type="protein sequence ID" value="KAK9771422.1"/>
    <property type="molecule type" value="Genomic_DNA"/>
</dbReference>
<dbReference type="InterPro" id="IPR049326">
    <property type="entry name" value="Rhodopsin_dom_fungi"/>
</dbReference>
<feature type="transmembrane region" description="Helical" evidence="6">
    <location>
        <begin position="223"/>
        <end position="242"/>
    </location>
</feature>
<dbReference type="Proteomes" id="UP001465668">
    <property type="component" value="Unassembled WGS sequence"/>
</dbReference>
<proteinExistence type="inferred from homology"/>
<keyword evidence="4 6" id="KW-0472">Membrane</keyword>
<keyword evidence="9" id="KW-1185">Reference proteome</keyword>
<feature type="transmembrane region" description="Helical" evidence="6">
    <location>
        <begin position="68"/>
        <end position="88"/>
    </location>
</feature>
<evidence type="ECO:0000313" key="9">
    <source>
        <dbReference type="Proteomes" id="UP001465668"/>
    </source>
</evidence>
<comment type="subcellular location">
    <subcellularLocation>
        <location evidence="1">Membrane</location>
        <topology evidence="1">Multi-pass membrane protein</topology>
    </subcellularLocation>
</comment>
<dbReference type="Pfam" id="PF20684">
    <property type="entry name" value="Fung_rhodopsin"/>
    <property type="match status" value="1"/>
</dbReference>
<evidence type="ECO:0000256" key="4">
    <source>
        <dbReference type="ARBA" id="ARBA00023136"/>
    </source>
</evidence>